<organism evidence="2">
    <name type="scientific">Arion vulgaris</name>
    <dbReference type="NCBI Taxonomy" id="1028688"/>
    <lineage>
        <taxon>Eukaryota</taxon>
        <taxon>Metazoa</taxon>
        <taxon>Spiralia</taxon>
        <taxon>Lophotrochozoa</taxon>
        <taxon>Mollusca</taxon>
        <taxon>Gastropoda</taxon>
        <taxon>Heterobranchia</taxon>
        <taxon>Euthyneura</taxon>
        <taxon>Panpulmonata</taxon>
        <taxon>Eupulmonata</taxon>
        <taxon>Stylommatophora</taxon>
        <taxon>Helicina</taxon>
        <taxon>Arionoidea</taxon>
        <taxon>Arionidae</taxon>
        <taxon>Arion</taxon>
    </lineage>
</organism>
<protein>
    <recommendedName>
        <fullName evidence="4">Secreted protein</fullName>
    </recommendedName>
</protein>
<name>A0A0B7BTM5_9EUPU</name>
<proteinExistence type="predicted"/>
<keyword evidence="1" id="KW-0732">Signal</keyword>
<reference evidence="2" key="1">
    <citation type="submission" date="2014-12" db="EMBL/GenBank/DDBJ databases">
        <title>Insight into the proteome of Arion vulgaris.</title>
        <authorList>
            <person name="Aradska J."/>
            <person name="Bulat T."/>
            <person name="Smidak R."/>
            <person name="Sarate P."/>
            <person name="Gangsoo J."/>
            <person name="Sialana F."/>
            <person name="Bilban M."/>
            <person name="Lubec G."/>
        </authorList>
    </citation>
    <scope>NUCLEOTIDE SEQUENCE</scope>
    <source>
        <tissue evidence="2">Skin</tissue>
    </source>
</reference>
<gene>
    <name evidence="2" type="primary">ORF211273</name>
    <name evidence="3" type="synonym">ORF211274</name>
</gene>
<evidence type="ECO:0008006" key="4">
    <source>
        <dbReference type="Google" id="ProtNLM"/>
    </source>
</evidence>
<evidence type="ECO:0000313" key="3">
    <source>
        <dbReference type="EMBL" id="CEK96273.1"/>
    </source>
</evidence>
<feature type="chain" id="PRO_5011846607" description="Secreted protein" evidence="1">
    <location>
        <begin position="16"/>
        <end position="102"/>
    </location>
</feature>
<dbReference type="AlphaFoldDB" id="A0A0B7BTM5"/>
<sequence>MCVLLCNLLLSETVACSVSGFVRKSCTIRQPHSLVQTICIQGQDKSRRLVEDSGAVDDQGVLRASPCSVRSTALCWYSPLCPLSHRSGFFRTLCRVQSLHAR</sequence>
<feature type="signal peptide" evidence="1">
    <location>
        <begin position="1"/>
        <end position="15"/>
    </location>
</feature>
<accession>A0A0B7BTM5</accession>
<dbReference type="EMBL" id="HACG01049407">
    <property type="protein sequence ID" value="CEK96272.1"/>
    <property type="molecule type" value="Transcribed_RNA"/>
</dbReference>
<evidence type="ECO:0000256" key="1">
    <source>
        <dbReference type="SAM" id="SignalP"/>
    </source>
</evidence>
<evidence type="ECO:0000313" key="2">
    <source>
        <dbReference type="EMBL" id="CEK96272.1"/>
    </source>
</evidence>
<dbReference type="EMBL" id="HACG01049408">
    <property type="protein sequence ID" value="CEK96273.1"/>
    <property type="molecule type" value="Transcribed_RNA"/>
</dbReference>